<evidence type="ECO:0000313" key="5">
    <source>
        <dbReference type="EMBL" id="GGA42604.1"/>
    </source>
</evidence>
<dbReference type="Gene3D" id="1.10.10.60">
    <property type="entry name" value="Homeodomain-like"/>
    <property type="match status" value="2"/>
</dbReference>
<evidence type="ECO:0000259" key="4">
    <source>
        <dbReference type="PROSITE" id="PS01124"/>
    </source>
</evidence>
<dbReference type="InterPro" id="IPR009057">
    <property type="entry name" value="Homeodomain-like_sf"/>
</dbReference>
<evidence type="ECO:0000313" key="6">
    <source>
        <dbReference type="Proteomes" id="UP000609323"/>
    </source>
</evidence>
<evidence type="ECO:0000256" key="3">
    <source>
        <dbReference type="ARBA" id="ARBA00023163"/>
    </source>
</evidence>
<protein>
    <recommendedName>
        <fullName evidence="4">HTH araC/xylS-type domain-containing protein</fullName>
    </recommendedName>
</protein>
<accession>A0ABQ1GF47</accession>
<name>A0ABQ1GF47_9BACL</name>
<reference evidence="6" key="1">
    <citation type="journal article" date="2019" name="Int. J. Syst. Evol. Microbiol.">
        <title>The Global Catalogue of Microorganisms (GCM) 10K type strain sequencing project: providing services to taxonomists for standard genome sequencing and annotation.</title>
        <authorList>
            <consortium name="The Broad Institute Genomics Platform"/>
            <consortium name="The Broad Institute Genome Sequencing Center for Infectious Disease"/>
            <person name="Wu L."/>
            <person name="Ma J."/>
        </authorList>
    </citation>
    <scope>NUCLEOTIDE SEQUENCE [LARGE SCALE GENOMIC DNA]</scope>
    <source>
        <strain evidence="6">CGMCC 1.15044</strain>
    </source>
</reference>
<gene>
    <name evidence="5" type="ORF">GCM10010917_29900</name>
</gene>
<dbReference type="InterPro" id="IPR020449">
    <property type="entry name" value="Tscrpt_reg_AraC-type_HTH"/>
</dbReference>
<dbReference type="RefSeq" id="WP_094094518.1">
    <property type="nucleotide sequence ID" value="NZ_BMHF01000010.1"/>
</dbReference>
<dbReference type="PANTHER" id="PTHR43280:SF2">
    <property type="entry name" value="HTH-TYPE TRANSCRIPTIONAL REGULATOR EXSA"/>
    <property type="match status" value="1"/>
</dbReference>
<keyword evidence="2" id="KW-0238">DNA-binding</keyword>
<dbReference type="InterPro" id="IPR018062">
    <property type="entry name" value="HTH_AraC-typ_CS"/>
</dbReference>
<feature type="domain" description="HTH araC/xylS-type" evidence="4">
    <location>
        <begin position="135"/>
        <end position="233"/>
    </location>
</feature>
<dbReference type="PROSITE" id="PS00041">
    <property type="entry name" value="HTH_ARAC_FAMILY_1"/>
    <property type="match status" value="1"/>
</dbReference>
<proteinExistence type="predicted"/>
<evidence type="ECO:0000256" key="2">
    <source>
        <dbReference type="ARBA" id="ARBA00023125"/>
    </source>
</evidence>
<keyword evidence="6" id="KW-1185">Reference proteome</keyword>
<keyword evidence="3" id="KW-0804">Transcription</keyword>
<dbReference type="PROSITE" id="PS01124">
    <property type="entry name" value="HTH_ARAC_FAMILY_2"/>
    <property type="match status" value="1"/>
</dbReference>
<dbReference type="Proteomes" id="UP000609323">
    <property type="component" value="Unassembled WGS sequence"/>
</dbReference>
<dbReference type="InterPro" id="IPR018060">
    <property type="entry name" value="HTH_AraC"/>
</dbReference>
<dbReference type="PANTHER" id="PTHR43280">
    <property type="entry name" value="ARAC-FAMILY TRANSCRIPTIONAL REGULATOR"/>
    <property type="match status" value="1"/>
</dbReference>
<organism evidence="5 6">
    <name type="scientific">Paenibacillus physcomitrellae</name>
    <dbReference type="NCBI Taxonomy" id="1619311"/>
    <lineage>
        <taxon>Bacteria</taxon>
        <taxon>Bacillati</taxon>
        <taxon>Bacillota</taxon>
        <taxon>Bacilli</taxon>
        <taxon>Bacillales</taxon>
        <taxon>Paenibacillaceae</taxon>
        <taxon>Paenibacillus</taxon>
    </lineage>
</organism>
<evidence type="ECO:0000256" key="1">
    <source>
        <dbReference type="ARBA" id="ARBA00023015"/>
    </source>
</evidence>
<dbReference type="PRINTS" id="PR00032">
    <property type="entry name" value="HTHARAC"/>
</dbReference>
<sequence>MAAKTADWEIKKMKMSGYHHLSREFELYCVDLVLKGDLDFLDYLTPDTINTYPLAEDSFRSLKNNVICVVTVVCRAVADVGVEPEKCFALSDYYINKLEKQTTPLAVCRLTVDLIRHYSQLVKEERLKSYSLPIVRAIQYIHSHLFEPCRVKDIALALNLHPNYLSTLFKTEVGLPLTQYVKSIKLEEARKLLLNSEYSITEISEMLGYSSLSYFSKDFQKAYACSPRKYVASTIWNLKEPDSNNLVASRYGQLSAEKIRNILKEETLKSKR</sequence>
<dbReference type="SUPFAM" id="SSF46689">
    <property type="entry name" value="Homeodomain-like"/>
    <property type="match status" value="2"/>
</dbReference>
<dbReference type="SMART" id="SM00342">
    <property type="entry name" value="HTH_ARAC"/>
    <property type="match status" value="1"/>
</dbReference>
<dbReference type="EMBL" id="BMHF01000010">
    <property type="protein sequence ID" value="GGA42604.1"/>
    <property type="molecule type" value="Genomic_DNA"/>
</dbReference>
<dbReference type="Pfam" id="PF12833">
    <property type="entry name" value="HTH_18"/>
    <property type="match status" value="1"/>
</dbReference>
<comment type="caution">
    <text evidence="5">The sequence shown here is derived from an EMBL/GenBank/DDBJ whole genome shotgun (WGS) entry which is preliminary data.</text>
</comment>
<keyword evidence="1" id="KW-0805">Transcription regulation</keyword>